<comment type="caution">
    <text evidence="1">The sequence shown here is derived from an EMBL/GenBank/DDBJ whole genome shotgun (WGS) entry which is preliminary data.</text>
</comment>
<sequence>MMALPRSGQSVFHQVAGCLGGLPLFLAGAPIVPYRGVFGVPTVVSFSCREVFGVSAAVF</sequence>
<keyword evidence="2" id="KW-1185">Reference proteome</keyword>
<organism evidence="1 2">
    <name type="scientific">Cotesia glomerata</name>
    <name type="common">Lepidopteran parasitic wasp</name>
    <name type="synonym">Apanteles glomeratus</name>
    <dbReference type="NCBI Taxonomy" id="32391"/>
    <lineage>
        <taxon>Eukaryota</taxon>
        <taxon>Metazoa</taxon>
        <taxon>Ecdysozoa</taxon>
        <taxon>Arthropoda</taxon>
        <taxon>Hexapoda</taxon>
        <taxon>Insecta</taxon>
        <taxon>Pterygota</taxon>
        <taxon>Neoptera</taxon>
        <taxon>Endopterygota</taxon>
        <taxon>Hymenoptera</taxon>
        <taxon>Apocrita</taxon>
        <taxon>Ichneumonoidea</taxon>
        <taxon>Braconidae</taxon>
        <taxon>Microgastrinae</taxon>
        <taxon>Cotesia</taxon>
    </lineage>
</organism>
<feature type="non-terminal residue" evidence="1">
    <location>
        <position position="59"/>
    </location>
</feature>
<dbReference type="Proteomes" id="UP000826195">
    <property type="component" value="Unassembled WGS sequence"/>
</dbReference>
<name>A0AAV7J268_COTGL</name>
<evidence type="ECO:0000313" key="1">
    <source>
        <dbReference type="EMBL" id="KAH0562289.1"/>
    </source>
</evidence>
<dbReference type="EMBL" id="JAHXZJ010000228">
    <property type="protein sequence ID" value="KAH0562289.1"/>
    <property type="molecule type" value="Genomic_DNA"/>
</dbReference>
<evidence type="ECO:0000313" key="2">
    <source>
        <dbReference type="Proteomes" id="UP000826195"/>
    </source>
</evidence>
<protein>
    <submittedName>
        <fullName evidence="1">Uncharacterized protein</fullName>
    </submittedName>
</protein>
<reference evidence="1 2" key="1">
    <citation type="journal article" date="2021" name="J. Hered.">
        <title>A chromosome-level genome assembly of the parasitoid wasp, Cotesia glomerata (Hymenoptera: Braconidae).</title>
        <authorList>
            <person name="Pinto B.J."/>
            <person name="Weis J.J."/>
            <person name="Gamble T."/>
            <person name="Ode P.J."/>
            <person name="Paul R."/>
            <person name="Zaspel J.M."/>
        </authorList>
    </citation>
    <scope>NUCLEOTIDE SEQUENCE [LARGE SCALE GENOMIC DNA]</scope>
    <source>
        <strain evidence="1">CgM1</strain>
    </source>
</reference>
<gene>
    <name evidence="1" type="ORF">KQX54_000052</name>
</gene>
<accession>A0AAV7J268</accession>
<dbReference type="AlphaFoldDB" id="A0AAV7J268"/>
<proteinExistence type="predicted"/>